<dbReference type="InterPro" id="IPR039513">
    <property type="entry name" value="PL-6"/>
</dbReference>
<dbReference type="InterPro" id="IPR011050">
    <property type="entry name" value="Pectin_lyase_fold/virulence"/>
</dbReference>
<reference evidence="2 3" key="1">
    <citation type="journal article" date="2019" name="Int. J. Syst. Evol. Microbiol.">
        <title>The Global Catalogue of Microorganisms (GCM) 10K type strain sequencing project: providing services to taxonomists for standard genome sequencing and annotation.</title>
        <authorList>
            <consortium name="The Broad Institute Genomics Platform"/>
            <consortium name="The Broad Institute Genome Sequencing Center for Infectious Disease"/>
            <person name="Wu L."/>
            <person name="Ma J."/>
        </authorList>
    </citation>
    <scope>NUCLEOTIDE SEQUENCE [LARGE SCALE GENOMIC DNA]</scope>
    <source>
        <strain evidence="2 3">JCM 6921</strain>
    </source>
</reference>
<keyword evidence="2" id="KW-0456">Lyase</keyword>
<organism evidence="2 3">
    <name type="scientific">Streptomyces glaucosporus</name>
    <dbReference type="NCBI Taxonomy" id="284044"/>
    <lineage>
        <taxon>Bacteria</taxon>
        <taxon>Bacillati</taxon>
        <taxon>Actinomycetota</taxon>
        <taxon>Actinomycetes</taxon>
        <taxon>Kitasatosporales</taxon>
        <taxon>Streptomycetaceae</taxon>
        <taxon>Streptomyces</taxon>
    </lineage>
</organism>
<evidence type="ECO:0000313" key="3">
    <source>
        <dbReference type="Proteomes" id="UP001500058"/>
    </source>
</evidence>
<dbReference type="Proteomes" id="UP001500058">
    <property type="component" value="Unassembled WGS sequence"/>
</dbReference>
<dbReference type="InterPro" id="IPR012334">
    <property type="entry name" value="Pectin_lyas_fold"/>
</dbReference>
<keyword evidence="3" id="KW-1185">Reference proteome</keyword>
<dbReference type="EMBL" id="BAAATJ010000023">
    <property type="protein sequence ID" value="GAA2409805.1"/>
    <property type="molecule type" value="Genomic_DNA"/>
</dbReference>
<dbReference type="SMART" id="SM00710">
    <property type="entry name" value="PbH1"/>
    <property type="match status" value="4"/>
</dbReference>
<name>A0ABN3IQN3_9ACTN</name>
<proteinExistence type="predicted"/>
<sequence length="459" mass="48407">MTEAPSAQDDMTTTAAGVATATGATAGRTITVDSAKELLKALAGAAPGDRVELAPGSYRWNEPVTLQAAGTKEAPITVASARRGKAVLDGTAGFAFGRAEHLVIQGFQFRQRTPMEVPHTARHIRITRNLFEFDEPAGKNSWLIVRADHTRVDRNAFRHKSAQGVFLQIDGPGDTVARRVRVDRNLFHDHRFTGGNGGEAIRLGYGVKGPAVAEAVIEDNLFLAASGDDEVVSVKCSGNVVRNNTVIGGSRGSIVLRSGDNTTVSGNFLLGTAGIRIYGDDHEVFNNHIQGEGQLIIGPGDAKGEHRPARRALVVHNTVVATAGQAALRVKSGEVPPSSVTVAANILVSDGKAVQVPAAKGFTWRGNVTTKPQGDLPTSGGVQADPRLKADRAGVLRLTRESVKIPAVGRVPDSFPQLRNDINGRPRPSAAHAGAEQFEAEPSVTRVPLTTEDVGPSSK</sequence>
<comment type="caution">
    <text evidence="2">The sequence shown here is derived from an EMBL/GenBank/DDBJ whole genome shotgun (WGS) entry which is preliminary data.</text>
</comment>
<dbReference type="SUPFAM" id="SSF51126">
    <property type="entry name" value="Pectin lyase-like"/>
    <property type="match status" value="1"/>
</dbReference>
<protein>
    <submittedName>
        <fullName evidence="2">Polysaccharide lyase 6 family protein</fullName>
    </submittedName>
</protein>
<dbReference type="CDD" id="cd14251">
    <property type="entry name" value="PL-6"/>
    <property type="match status" value="1"/>
</dbReference>
<accession>A0ABN3IQN3</accession>
<dbReference type="InterPro" id="IPR006626">
    <property type="entry name" value="PbH1"/>
</dbReference>
<gene>
    <name evidence="2" type="ORF">GCM10010420_43010</name>
</gene>
<dbReference type="Pfam" id="PF14592">
    <property type="entry name" value="Chondroitinas_B"/>
    <property type="match status" value="1"/>
</dbReference>
<dbReference type="GO" id="GO:0016829">
    <property type="term" value="F:lyase activity"/>
    <property type="evidence" value="ECO:0007669"/>
    <property type="project" value="UniProtKB-KW"/>
</dbReference>
<dbReference type="RefSeq" id="WP_344632736.1">
    <property type="nucleotide sequence ID" value="NZ_BAAATJ010000023.1"/>
</dbReference>
<feature type="region of interest" description="Disordered" evidence="1">
    <location>
        <begin position="411"/>
        <end position="459"/>
    </location>
</feature>
<evidence type="ECO:0000256" key="1">
    <source>
        <dbReference type="SAM" id="MobiDB-lite"/>
    </source>
</evidence>
<evidence type="ECO:0000313" key="2">
    <source>
        <dbReference type="EMBL" id="GAA2409805.1"/>
    </source>
</evidence>
<dbReference type="Gene3D" id="2.160.20.10">
    <property type="entry name" value="Single-stranded right-handed beta-helix, Pectin lyase-like"/>
    <property type="match status" value="1"/>
</dbReference>